<dbReference type="GO" id="GO:0032715">
    <property type="term" value="P:negative regulation of interleukin-6 production"/>
    <property type="evidence" value="ECO:0007669"/>
    <property type="project" value="Ensembl"/>
</dbReference>
<keyword evidence="6" id="KW-1133">Transmembrane helix</keyword>
<evidence type="ECO:0000256" key="4">
    <source>
        <dbReference type="ARBA" id="ARBA00022729"/>
    </source>
</evidence>
<feature type="region of interest" description="Disordered" evidence="10">
    <location>
        <begin position="633"/>
        <end position="654"/>
    </location>
</feature>
<keyword evidence="3" id="KW-0812">Transmembrane</keyword>
<evidence type="ECO:0000313" key="12">
    <source>
        <dbReference type="Ensembl" id="ENSCLAP00000020074.1"/>
    </source>
</evidence>
<evidence type="ECO:0000259" key="11">
    <source>
        <dbReference type="PROSITE" id="PS50853"/>
    </source>
</evidence>
<dbReference type="PANTHER" id="PTHR48423">
    <property type="entry name" value="INTERLEUKIN-27 RECEPTOR SUBUNIT ALPHA"/>
    <property type="match status" value="1"/>
</dbReference>
<dbReference type="GO" id="GO:0048302">
    <property type="term" value="P:regulation of isotype switching to IgG isotypes"/>
    <property type="evidence" value="ECO:0007669"/>
    <property type="project" value="Ensembl"/>
</dbReference>
<dbReference type="FunFam" id="2.60.40.10:FF:001691">
    <property type="entry name" value="interleukin-27 receptor subunit alpha"/>
    <property type="match status" value="1"/>
</dbReference>
<dbReference type="PROSITE" id="PS50853">
    <property type="entry name" value="FN3"/>
    <property type="match status" value="2"/>
</dbReference>
<dbReference type="GO" id="GO:0032729">
    <property type="term" value="P:positive regulation of type II interferon production"/>
    <property type="evidence" value="ECO:0007669"/>
    <property type="project" value="Ensembl"/>
</dbReference>
<dbReference type="InterPro" id="IPR052672">
    <property type="entry name" value="Type1_Cytokine_Rcpt_Type2"/>
</dbReference>
<dbReference type="AlphaFoldDB" id="A0A8C2VX00"/>
<evidence type="ECO:0000313" key="13">
    <source>
        <dbReference type="Proteomes" id="UP000694398"/>
    </source>
</evidence>
<dbReference type="GO" id="GO:0005886">
    <property type="term" value="C:plasma membrane"/>
    <property type="evidence" value="ECO:0007669"/>
    <property type="project" value="UniProtKB-ARBA"/>
</dbReference>
<evidence type="ECO:0000256" key="9">
    <source>
        <dbReference type="ARBA" id="ARBA00023180"/>
    </source>
</evidence>
<evidence type="ECO:0000256" key="10">
    <source>
        <dbReference type="SAM" id="MobiDB-lite"/>
    </source>
</evidence>
<evidence type="ECO:0000256" key="7">
    <source>
        <dbReference type="ARBA" id="ARBA00023136"/>
    </source>
</evidence>
<keyword evidence="7" id="KW-0472">Membrane</keyword>
<dbReference type="Proteomes" id="UP000694398">
    <property type="component" value="Unassembled WGS sequence"/>
</dbReference>
<reference evidence="12" key="2">
    <citation type="submission" date="2025-09" db="UniProtKB">
        <authorList>
            <consortium name="Ensembl"/>
        </authorList>
    </citation>
    <scope>IDENTIFICATION</scope>
</reference>
<proteinExistence type="inferred from homology"/>
<dbReference type="GO" id="GO:2000317">
    <property type="term" value="P:negative regulation of T-helper 17 type immune response"/>
    <property type="evidence" value="ECO:0007669"/>
    <property type="project" value="Ensembl"/>
</dbReference>
<dbReference type="Gene3D" id="2.60.40.10">
    <property type="entry name" value="Immunoglobulins"/>
    <property type="match status" value="3"/>
</dbReference>
<evidence type="ECO:0000256" key="5">
    <source>
        <dbReference type="ARBA" id="ARBA00022737"/>
    </source>
</evidence>
<dbReference type="InterPro" id="IPR003961">
    <property type="entry name" value="FN3_dom"/>
</dbReference>
<feature type="compositionally biased region" description="Basic residues" evidence="10">
    <location>
        <begin position="61"/>
        <end position="75"/>
    </location>
</feature>
<evidence type="ECO:0000256" key="6">
    <source>
        <dbReference type="ARBA" id="ARBA00022989"/>
    </source>
</evidence>
<dbReference type="GeneID" id="102009171"/>
<keyword evidence="9" id="KW-0325">Glycoprotein</keyword>
<dbReference type="GO" id="GO:0032720">
    <property type="term" value="P:negative regulation of tumor necrosis factor production"/>
    <property type="evidence" value="ECO:0007669"/>
    <property type="project" value="Ensembl"/>
</dbReference>
<dbReference type="GeneTree" id="ENSGT00700000104610"/>
<dbReference type="GO" id="GO:0050830">
    <property type="term" value="P:defense response to Gram-positive bacterium"/>
    <property type="evidence" value="ECO:0007669"/>
    <property type="project" value="Ensembl"/>
</dbReference>
<dbReference type="GO" id="GO:0002827">
    <property type="term" value="P:positive regulation of T-helper 1 type immune response"/>
    <property type="evidence" value="ECO:0007669"/>
    <property type="project" value="Ensembl"/>
</dbReference>
<reference evidence="12" key="1">
    <citation type="submission" date="2025-08" db="UniProtKB">
        <authorList>
            <consortium name="Ensembl"/>
        </authorList>
    </citation>
    <scope>IDENTIFICATION</scope>
</reference>
<dbReference type="InterPro" id="IPR013783">
    <property type="entry name" value="Ig-like_fold"/>
</dbReference>
<dbReference type="CTD" id="9466"/>
<feature type="region of interest" description="Disordered" evidence="10">
    <location>
        <begin position="53"/>
        <end position="80"/>
    </location>
</feature>
<dbReference type="InterPro" id="IPR036116">
    <property type="entry name" value="FN3_sf"/>
</dbReference>
<accession>A0A8C2VX00</accession>
<evidence type="ECO:0000256" key="1">
    <source>
        <dbReference type="ARBA" id="ARBA00004479"/>
    </source>
</evidence>
<dbReference type="GO" id="GO:2000408">
    <property type="term" value="P:negative regulation of T cell extravasation"/>
    <property type="evidence" value="ECO:0007669"/>
    <property type="project" value="Ensembl"/>
</dbReference>
<dbReference type="Ensembl" id="ENSCLAT00000020267.1">
    <property type="protein sequence ID" value="ENSCLAP00000020074.1"/>
    <property type="gene ID" value="ENSCLAG00000013752.1"/>
</dbReference>
<dbReference type="FunFam" id="2.60.40.10:FF:001521">
    <property type="entry name" value="Interleukin 27 receptor subunit alpha"/>
    <property type="match status" value="1"/>
</dbReference>
<feature type="region of interest" description="Disordered" evidence="10">
    <location>
        <begin position="1"/>
        <end position="25"/>
    </location>
</feature>
<keyword evidence="5" id="KW-0677">Repeat</keyword>
<comment type="similarity">
    <text evidence="2">Belongs to the type I cytokine receptor family. Type 2 subfamily.</text>
</comment>
<evidence type="ECO:0000256" key="3">
    <source>
        <dbReference type="ARBA" id="ARBA00022692"/>
    </source>
</evidence>
<dbReference type="OrthoDB" id="5989951at2759"/>
<dbReference type="GO" id="GO:0043524">
    <property type="term" value="P:negative regulation of neuron apoptotic process"/>
    <property type="evidence" value="ECO:0007669"/>
    <property type="project" value="Ensembl"/>
</dbReference>
<keyword evidence="8" id="KW-0675">Receptor</keyword>
<comment type="subcellular location">
    <subcellularLocation>
        <location evidence="1">Membrane</location>
        <topology evidence="1">Single-pass type I membrane protein</topology>
    </subcellularLocation>
</comment>
<evidence type="ECO:0000256" key="8">
    <source>
        <dbReference type="ARBA" id="ARBA00023170"/>
    </source>
</evidence>
<organism evidence="12 13">
    <name type="scientific">Chinchilla lanigera</name>
    <name type="common">Long-tailed chinchilla</name>
    <name type="synonym">Chinchilla villidera</name>
    <dbReference type="NCBI Taxonomy" id="34839"/>
    <lineage>
        <taxon>Eukaryota</taxon>
        <taxon>Metazoa</taxon>
        <taxon>Chordata</taxon>
        <taxon>Craniata</taxon>
        <taxon>Vertebrata</taxon>
        <taxon>Euteleostomi</taxon>
        <taxon>Mammalia</taxon>
        <taxon>Eutheria</taxon>
        <taxon>Euarchontoglires</taxon>
        <taxon>Glires</taxon>
        <taxon>Rodentia</taxon>
        <taxon>Hystricomorpha</taxon>
        <taxon>Chinchillidae</taxon>
        <taxon>Chinchilla</taxon>
    </lineage>
</organism>
<protein>
    <submittedName>
        <fullName evidence="12">Interleukin 27 receptor subunit alpha</fullName>
    </submittedName>
</protein>
<dbReference type="SUPFAM" id="SSF49265">
    <property type="entry name" value="Fibronectin type III"/>
    <property type="match status" value="2"/>
</dbReference>
<dbReference type="GO" id="GO:0045509">
    <property type="term" value="F:interleukin-27 receptor activity"/>
    <property type="evidence" value="ECO:0007669"/>
    <property type="project" value="Ensembl"/>
</dbReference>
<feature type="domain" description="Fibronectin type-III" evidence="11">
    <location>
        <begin position="394"/>
        <end position="489"/>
    </location>
</feature>
<dbReference type="PANTHER" id="PTHR48423:SF1">
    <property type="entry name" value="INTERLEUKIN-27 RECEPTOR SUBUNIT ALPHA"/>
    <property type="match status" value="1"/>
</dbReference>
<keyword evidence="4" id="KW-0732">Signal</keyword>
<feature type="domain" description="Fibronectin type-III" evidence="11">
    <location>
        <begin position="199"/>
        <end position="303"/>
    </location>
</feature>
<sequence>MSWAGRGRCGHRHLPSPDNKSSKDSASVCHWWGGTGFGEIGVAPTHTLGDFPLRTGGDARGRRRGWPASRLRRAAPHPGAMRGAQAAPLRLLLLVGALLPTTRAQASAGPLQCFRVGPEGNLNCSWERVGDLGGPIVLHLQSQKYHRNRTQLVPVPAGQSWETVSRKVLTSGDQLLVWGTQGGHPLWAPIFVDLETRVKPDAPWLLPSVDFSEDAPLEATVQWQPPKWPPLKALTCEFHYQRCPEQGWLPLEPDLKTMPLSPVEMQELELTSAYSVRGRCRVESERDLWGEWSPALSFQTPPAAPKDVWVSGNACATPGSRAALLVWKAPGPCVQVSYQVSFWTGEKMLMQEGVPCCSWPVPALAHWARVSAEGGVPWEPSTKLSLVCLAADSVPQDVVVSSVAGSPGLLVSWRRGTQEPWEYVVAWAPDGKVPEDISWTRLPPGNLSAVLPGNFTRGVPYRITVTAVFPEGLAPAPSAWGFGEELAPVAGPALWRLPDDPLGTPAVAWGEVSRQELRGHLTHYTWCAQSASRPSVCVNVSSSTRTVTLPNLPGGPCKLWVMAATIAGQGPPGPSLQFHLPGSSLSWQVLPRVLCLCALLVLGGCLGLATPGRCLHLKHKVLPRWVLEKVPDPANSHSGRPHIEVSQPQPPPLGDVPILEVEEMEPLPPRELPQASTPLYSGYEKHFMPTPEELGLLRPSSPQMLA</sequence>
<dbReference type="OMA" id="TCCCSLI"/>
<keyword evidence="13" id="KW-1185">Reference proteome</keyword>
<dbReference type="GO" id="GO:0002829">
    <property type="term" value="P:negative regulation of type 2 immune response"/>
    <property type="evidence" value="ECO:0007669"/>
    <property type="project" value="Ensembl"/>
</dbReference>
<gene>
    <name evidence="12" type="primary">IL27RA</name>
</gene>
<dbReference type="GO" id="GO:0032700">
    <property type="term" value="P:negative regulation of interleukin-17 production"/>
    <property type="evidence" value="ECO:0007669"/>
    <property type="project" value="Ensembl"/>
</dbReference>
<dbReference type="RefSeq" id="XP_005381136.1">
    <property type="nucleotide sequence ID" value="XM_005381079.2"/>
</dbReference>
<evidence type="ECO:0000256" key="2">
    <source>
        <dbReference type="ARBA" id="ARBA00008921"/>
    </source>
</evidence>
<name>A0A8C2VX00_CHILA</name>
<dbReference type="CDD" id="cd00063">
    <property type="entry name" value="FN3"/>
    <property type="match status" value="1"/>
</dbReference>